<comment type="subunit">
    <text evidence="7">URED, UREF and UREG may form a complex that acts as a GTP-hydrolysis-dependent molecular chaperone, activating the urease apoprotein.</text>
</comment>
<evidence type="ECO:0000256" key="9">
    <source>
        <dbReference type="SAM" id="MobiDB-lite"/>
    </source>
</evidence>
<feature type="domain" description="CobW/HypB/UreG nucleotide-binding" evidence="10">
    <location>
        <begin position="76"/>
        <end position="246"/>
    </location>
</feature>
<dbReference type="GO" id="GO:0003924">
    <property type="term" value="F:GTPase activity"/>
    <property type="evidence" value="ECO:0007669"/>
    <property type="project" value="InterPro"/>
</dbReference>
<keyword evidence="3" id="KW-0996">Nickel insertion</keyword>
<gene>
    <name evidence="11" type="ORF">C2845_PM06G02350</name>
</gene>
<comment type="function">
    <text evidence="6">Required for the maturation and activation of urease via the functional incorporation of the urease nickel metallocenter.</text>
</comment>
<comment type="similarity">
    <text evidence="1">Belongs to the SIMIBI class G3E GTPase family. UreG subfamily.</text>
</comment>
<evidence type="ECO:0000256" key="7">
    <source>
        <dbReference type="ARBA" id="ARBA00066105"/>
    </source>
</evidence>
<dbReference type="Pfam" id="PF02492">
    <property type="entry name" value="cobW"/>
    <property type="match status" value="1"/>
</dbReference>
<reference evidence="12" key="1">
    <citation type="journal article" date="2019" name="Nat. Commun.">
        <title>The genome of broomcorn millet.</title>
        <authorList>
            <person name="Zou C."/>
            <person name="Miki D."/>
            <person name="Li D."/>
            <person name="Tang Q."/>
            <person name="Xiao L."/>
            <person name="Rajput S."/>
            <person name="Deng P."/>
            <person name="Jia W."/>
            <person name="Huang R."/>
            <person name="Zhang M."/>
            <person name="Sun Y."/>
            <person name="Hu J."/>
            <person name="Fu X."/>
            <person name="Schnable P.S."/>
            <person name="Li F."/>
            <person name="Zhang H."/>
            <person name="Feng B."/>
            <person name="Zhu X."/>
            <person name="Liu R."/>
            <person name="Schnable J.C."/>
            <person name="Zhu J.-K."/>
            <person name="Zhang H."/>
        </authorList>
    </citation>
    <scope>NUCLEOTIDE SEQUENCE [LARGE SCALE GENOMIC DNA]</scope>
</reference>
<evidence type="ECO:0000256" key="3">
    <source>
        <dbReference type="ARBA" id="ARBA00022988"/>
    </source>
</evidence>
<keyword evidence="5" id="KW-0143">Chaperone</keyword>
<dbReference type="PANTHER" id="PTHR31715:SF0">
    <property type="entry name" value="UREASE ACCESSORY PROTEIN G"/>
    <property type="match status" value="1"/>
</dbReference>
<dbReference type="EMBL" id="PQIB02000009">
    <property type="protein sequence ID" value="RLN00878.1"/>
    <property type="molecule type" value="Genomic_DNA"/>
</dbReference>
<dbReference type="NCBIfam" id="TIGR00101">
    <property type="entry name" value="ureG"/>
    <property type="match status" value="1"/>
</dbReference>
<sequence length="350" mass="37325">MASHDHHHHHSHDHNHSHGDGDGHAAGGSWVGEDGRVWHSHDGLAPHSHEPIYSPGDFTKRAPPLASRTFTDRAFTVGIGGPVGTGKTALMLALCRLLRDKYSLAAVTNDIFTKEDGEFLIKHGALPEERIRAVETGGCPHAAIREDISINLGPLEELSNLYKADLLLCESGGDNLAANFSRELADYIIYIIDVSGGDKIPRKGGPGITQADLLVINKTDLAPAVGADLAVMERDALRMREGGPFVFAQVTAEWWQLNDGGGPCSCADTEQLARHRSRPRSSHGKVRERGLSVAGRLCSGSVKDLARGAATASATAWSPQTLAALSSRTTASSRAGVIEGDLWTHDGGRV</sequence>
<dbReference type="InterPro" id="IPR004400">
    <property type="entry name" value="UreG"/>
</dbReference>
<dbReference type="GO" id="GO:0043419">
    <property type="term" value="P:urea catabolic process"/>
    <property type="evidence" value="ECO:0007669"/>
    <property type="project" value="InterPro"/>
</dbReference>
<feature type="compositionally biased region" description="Basic residues" evidence="9">
    <location>
        <begin position="1"/>
        <end position="13"/>
    </location>
</feature>
<evidence type="ECO:0000313" key="12">
    <source>
        <dbReference type="Proteomes" id="UP000275267"/>
    </source>
</evidence>
<dbReference type="GO" id="GO:0016151">
    <property type="term" value="F:nickel cation binding"/>
    <property type="evidence" value="ECO:0007669"/>
    <property type="project" value="InterPro"/>
</dbReference>
<keyword evidence="2" id="KW-0547">Nucleotide-binding</keyword>
<keyword evidence="12" id="KW-1185">Reference proteome</keyword>
<accession>A0A3L6RET3</accession>
<dbReference type="HAMAP" id="MF_01389">
    <property type="entry name" value="UreG"/>
    <property type="match status" value="1"/>
</dbReference>
<keyword evidence="4" id="KW-0342">GTP-binding</keyword>
<evidence type="ECO:0000256" key="1">
    <source>
        <dbReference type="ARBA" id="ARBA00005732"/>
    </source>
</evidence>
<dbReference type="Gene3D" id="3.40.50.300">
    <property type="entry name" value="P-loop containing nucleotide triphosphate hydrolases"/>
    <property type="match status" value="1"/>
</dbReference>
<proteinExistence type="inferred from homology"/>
<evidence type="ECO:0000256" key="2">
    <source>
        <dbReference type="ARBA" id="ARBA00022741"/>
    </source>
</evidence>
<dbReference type="CDD" id="cd05540">
    <property type="entry name" value="UreG"/>
    <property type="match status" value="1"/>
</dbReference>
<evidence type="ECO:0000313" key="11">
    <source>
        <dbReference type="EMBL" id="RLN00878.1"/>
    </source>
</evidence>
<comment type="caution">
    <text evidence="11">The sequence shown here is derived from an EMBL/GenBank/DDBJ whole genome shotgun (WGS) entry which is preliminary data.</text>
</comment>
<feature type="region of interest" description="Disordered" evidence="9">
    <location>
        <begin position="1"/>
        <end position="32"/>
    </location>
</feature>
<dbReference type="InterPro" id="IPR003495">
    <property type="entry name" value="CobW/HypB/UreG_nucleotide-bd"/>
</dbReference>
<evidence type="ECO:0000256" key="4">
    <source>
        <dbReference type="ARBA" id="ARBA00023134"/>
    </source>
</evidence>
<protein>
    <recommendedName>
        <fullName evidence="8">Urease accessory protein G</fullName>
    </recommendedName>
</protein>
<dbReference type="GO" id="GO:0005525">
    <property type="term" value="F:GTP binding"/>
    <property type="evidence" value="ECO:0007669"/>
    <property type="project" value="UniProtKB-KW"/>
</dbReference>
<organism evidence="11 12">
    <name type="scientific">Panicum miliaceum</name>
    <name type="common">Proso millet</name>
    <name type="synonym">Broomcorn millet</name>
    <dbReference type="NCBI Taxonomy" id="4540"/>
    <lineage>
        <taxon>Eukaryota</taxon>
        <taxon>Viridiplantae</taxon>
        <taxon>Streptophyta</taxon>
        <taxon>Embryophyta</taxon>
        <taxon>Tracheophyta</taxon>
        <taxon>Spermatophyta</taxon>
        <taxon>Magnoliopsida</taxon>
        <taxon>Liliopsida</taxon>
        <taxon>Poales</taxon>
        <taxon>Poaceae</taxon>
        <taxon>PACMAD clade</taxon>
        <taxon>Panicoideae</taxon>
        <taxon>Panicodae</taxon>
        <taxon>Paniceae</taxon>
        <taxon>Panicinae</taxon>
        <taxon>Panicum</taxon>
        <taxon>Panicum sect. Panicum</taxon>
    </lineage>
</organism>
<evidence type="ECO:0000259" key="10">
    <source>
        <dbReference type="Pfam" id="PF02492"/>
    </source>
</evidence>
<evidence type="ECO:0000256" key="5">
    <source>
        <dbReference type="ARBA" id="ARBA00023186"/>
    </source>
</evidence>
<name>A0A3L6RET3_PANMI</name>
<dbReference type="InterPro" id="IPR027417">
    <property type="entry name" value="P-loop_NTPase"/>
</dbReference>
<dbReference type="SUPFAM" id="SSF52540">
    <property type="entry name" value="P-loop containing nucleoside triphosphate hydrolases"/>
    <property type="match status" value="1"/>
</dbReference>
<dbReference type="OrthoDB" id="10063137at2759"/>
<evidence type="ECO:0000256" key="6">
    <source>
        <dbReference type="ARBA" id="ARBA00055653"/>
    </source>
</evidence>
<dbReference type="STRING" id="4540.A0A3L6RET3"/>
<dbReference type="AlphaFoldDB" id="A0A3L6RET3"/>
<dbReference type="Proteomes" id="UP000275267">
    <property type="component" value="Unassembled WGS sequence"/>
</dbReference>
<evidence type="ECO:0000256" key="8">
    <source>
        <dbReference type="ARBA" id="ARBA00073967"/>
    </source>
</evidence>
<dbReference type="PANTHER" id="PTHR31715">
    <property type="entry name" value="UREASE ACCESSORY PROTEIN G"/>
    <property type="match status" value="1"/>
</dbReference>
<feature type="compositionally biased region" description="Basic and acidic residues" evidence="9">
    <location>
        <begin position="14"/>
        <end position="23"/>
    </location>
</feature>
<dbReference type="FunFam" id="3.40.50.300:FF:000208">
    <property type="entry name" value="Urease accessory protein UreG"/>
    <property type="match status" value="1"/>
</dbReference>
<dbReference type="GO" id="GO:0051604">
    <property type="term" value="P:protein maturation"/>
    <property type="evidence" value="ECO:0007669"/>
    <property type="project" value="UniProtKB-ARBA"/>
</dbReference>